<sequence length="62" mass="6742">MQNVPDDSRLEWLKGDGKVGWVICTQRGNSVTIAAIEEGIPESDDVEFHMRFFATEGGAGSS</sequence>
<reference evidence="2" key="1">
    <citation type="journal article" date="2019" name="Int. J. Syst. Evol. Microbiol.">
        <title>The Global Catalogue of Microorganisms (GCM) 10K type strain sequencing project: providing services to taxonomists for standard genome sequencing and annotation.</title>
        <authorList>
            <consortium name="The Broad Institute Genomics Platform"/>
            <consortium name="The Broad Institute Genome Sequencing Center for Infectious Disease"/>
            <person name="Wu L."/>
            <person name="Ma J."/>
        </authorList>
    </citation>
    <scope>NUCLEOTIDE SEQUENCE [LARGE SCALE GENOMIC DNA]</scope>
    <source>
        <strain evidence="2">JCM 11590</strain>
    </source>
</reference>
<name>A0ABQ2CSJ9_9GAMM</name>
<dbReference type="Proteomes" id="UP000633263">
    <property type="component" value="Unassembled WGS sequence"/>
</dbReference>
<accession>A0ABQ2CSJ9</accession>
<organism evidence="1 2">
    <name type="scientific">Halopseudomonas pertucinogena</name>
    <dbReference type="NCBI Taxonomy" id="86175"/>
    <lineage>
        <taxon>Bacteria</taxon>
        <taxon>Pseudomonadati</taxon>
        <taxon>Pseudomonadota</taxon>
        <taxon>Gammaproteobacteria</taxon>
        <taxon>Pseudomonadales</taxon>
        <taxon>Pseudomonadaceae</taxon>
        <taxon>Halopseudomonas</taxon>
    </lineage>
</organism>
<evidence type="ECO:0000313" key="1">
    <source>
        <dbReference type="EMBL" id="GGJ01985.1"/>
    </source>
</evidence>
<dbReference type="EMBL" id="BMNN01000003">
    <property type="protein sequence ID" value="GGJ01985.1"/>
    <property type="molecule type" value="Genomic_DNA"/>
</dbReference>
<keyword evidence="2" id="KW-1185">Reference proteome</keyword>
<comment type="caution">
    <text evidence="1">The sequence shown here is derived from an EMBL/GenBank/DDBJ whole genome shotgun (WGS) entry which is preliminary data.</text>
</comment>
<gene>
    <name evidence="1" type="ORF">GCM10009083_18540</name>
</gene>
<protein>
    <submittedName>
        <fullName evidence="1">Uncharacterized protein</fullName>
    </submittedName>
</protein>
<proteinExistence type="predicted"/>
<evidence type="ECO:0000313" key="2">
    <source>
        <dbReference type="Proteomes" id="UP000633263"/>
    </source>
</evidence>